<dbReference type="PANTHER" id="PTHR16675:SF242">
    <property type="entry name" value="MAJOR HISTOCOMPATIBILITY COMPLEX CLASS I-RELATED GENE PROTEIN"/>
    <property type="match status" value="1"/>
</dbReference>
<evidence type="ECO:0000313" key="14">
    <source>
        <dbReference type="RefSeq" id="XP_034277944.2"/>
    </source>
</evidence>
<name>A0A6P9C601_PANGU</name>
<proteinExistence type="predicted"/>
<evidence type="ECO:0000256" key="2">
    <source>
        <dbReference type="ARBA" id="ARBA00022451"/>
    </source>
</evidence>
<dbReference type="InterPro" id="IPR011161">
    <property type="entry name" value="MHC_I-like_Ag-recog"/>
</dbReference>
<keyword evidence="7 10" id="KW-0472">Membrane</keyword>
<keyword evidence="9" id="KW-0325">Glycoprotein</keyword>
<dbReference type="FunCoup" id="A0A6P9C601">
    <property type="interactions" value="166"/>
</dbReference>
<evidence type="ECO:0000256" key="10">
    <source>
        <dbReference type="SAM" id="Phobius"/>
    </source>
</evidence>
<evidence type="ECO:0000256" key="5">
    <source>
        <dbReference type="ARBA" id="ARBA00022859"/>
    </source>
</evidence>
<evidence type="ECO:0000259" key="12">
    <source>
        <dbReference type="PROSITE" id="PS50835"/>
    </source>
</evidence>
<keyword evidence="2" id="KW-0490">MHC I</keyword>
<evidence type="ECO:0000256" key="7">
    <source>
        <dbReference type="ARBA" id="ARBA00023136"/>
    </source>
</evidence>
<dbReference type="PROSITE" id="PS00290">
    <property type="entry name" value="IG_MHC"/>
    <property type="match status" value="1"/>
</dbReference>
<dbReference type="SMART" id="SM00407">
    <property type="entry name" value="IGc1"/>
    <property type="match status" value="1"/>
</dbReference>
<dbReference type="CDD" id="cd07698">
    <property type="entry name" value="IgC1_MHC_I_alpha3"/>
    <property type="match status" value="1"/>
</dbReference>
<feature type="transmembrane region" description="Helical" evidence="10">
    <location>
        <begin position="366"/>
        <end position="390"/>
    </location>
</feature>
<dbReference type="Gene3D" id="2.60.40.10">
    <property type="entry name" value="Immunoglobulins"/>
    <property type="match status" value="1"/>
</dbReference>
<keyword evidence="6 10" id="KW-1133">Transmembrane helix</keyword>
<dbReference type="PROSITE" id="PS50835">
    <property type="entry name" value="IG_LIKE"/>
    <property type="match status" value="1"/>
</dbReference>
<dbReference type="GO" id="GO:0002474">
    <property type="term" value="P:antigen processing and presentation of peptide antigen via MHC class I"/>
    <property type="evidence" value="ECO:0007669"/>
    <property type="project" value="UniProtKB-KW"/>
</dbReference>
<feature type="domain" description="Ig-like" evidence="12">
    <location>
        <begin position="269"/>
        <end position="358"/>
    </location>
</feature>
<dbReference type="InterPro" id="IPR037055">
    <property type="entry name" value="MHC_I-like_Ag-recog_sf"/>
</dbReference>
<dbReference type="Proteomes" id="UP001652622">
    <property type="component" value="Unplaced"/>
</dbReference>
<evidence type="ECO:0000256" key="4">
    <source>
        <dbReference type="ARBA" id="ARBA00022729"/>
    </source>
</evidence>
<evidence type="ECO:0000256" key="8">
    <source>
        <dbReference type="ARBA" id="ARBA00023157"/>
    </source>
</evidence>
<dbReference type="AlphaFoldDB" id="A0A6P9C601"/>
<dbReference type="InterPro" id="IPR003006">
    <property type="entry name" value="Ig/MHC_CS"/>
</dbReference>
<sequence>MMKNSWNEMLLNVLILVKLSLPFSSFSQKFSPLRLPSNQRCHGNVFSLLVELGQSPARFGLLCYRSSRSASFFRLGLFRRAQLQVEVSGQRMALRSAPLWLLVLVARQHVCLGFSSHSFKIVYFTIFEPSQRLSHFFIVGYVDGQIFAHYDSNSRKIQPRVSWMEKSGKDIPQYWQALTDVARNFNDRHRDHLEFMRIYHNQRQDDMLQGIASCELQGNGSESGFYMEAYNGKARFSFPMVEVIMENCIELLKKCLSYGNETLLTIETPVVTMTRRTEAEDGLEMHVCRVHGFYPREIDASWRRDGEVWMQDTLHGSVAPNADGTYHYWLGIQIDPKERDRYRCHVEHDGLQEPLALVLKVPESNLGLIIGCVVAALVLACVIVGSLIFLRNGDLQRGTSETRNFQNSEVTQLSG</sequence>
<dbReference type="InParanoid" id="A0A6P9C601"/>
<dbReference type="InterPro" id="IPR003597">
    <property type="entry name" value="Ig_C1-set"/>
</dbReference>
<evidence type="ECO:0000256" key="9">
    <source>
        <dbReference type="ARBA" id="ARBA00023180"/>
    </source>
</evidence>
<dbReference type="GeneID" id="117668276"/>
<evidence type="ECO:0000256" key="11">
    <source>
        <dbReference type="SAM" id="SignalP"/>
    </source>
</evidence>
<organism evidence="13 14">
    <name type="scientific">Pantherophis guttatus</name>
    <name type="common">Corn snake</name>
    <name type="synonym">Elaphe guttata</name>
    <dbReference type="NCBI Taxonomy" id="94885"/>
    <lineage>
        <taxon>Eukaryota</taxon>
        <taxon>Metazoa</taxon>
        <taxon>Chordata</taxon>
        <taxon>Craniata</taxon>
        <taxon>Vertebrata</taxon>
        <taxon>Euteleostomi</taxon>
        <taxon>Lepidosauria</taxon>
        <taxon>Squamata</taxon>
        <taxon>Bifurcata</taxon>
        <taxon>Unidentata</taxon>
        <taxon>Episquamata</taxon>
        <taxon>Toxicofera</taxon>
        <taxon>Serpentes</taxon>
        <taxon>Colubroidea</taxon>
        <taxon>Colubridae</taxon>
        <taxon>Colubrinae</taxon>
        <taxon>Pantherophis</taxon>
    </lineage>
</organism>
<keyword evidence="8" id="KW-1015">Disulfide bond</keyword>
<dbReference type="GO" id="GO:0042612">
    <property type="term" value="C:MHC class I protein complex"/>
    <property type="evidence" value="ECO:0007669"/>
    <property type="project" value="UniProtKB-KW"/>
</dbReference>
<dbReference type="RefSeq" id="XP_034277944.2">
    <property type="nucleotide sequence ID" value="XM_034422053.2"/>
</dbReference>
<dbReference type="GO" id="GO:0006955">
    <property type="term" value="P:immune response"/>
    <property type="evidence" value="ECO:0007669"/>
    <property type="project" value="TreeGrafter"/>
</dbReference>
<feature type="signal peptide" evidence="11">
    <location>
        <begin position="1"/>
        <end position="27"/>
    </location>
</feature>
<dbReference type="Pfam" id="PF07654">
    <property type="entry name" value="C1-set"/>
    <property type="match status" value="1"/>
</dbReference>
<dbReference type="InterPro" id="IPR013783">
    <property type="entry name" value="Ig-like_fold"/>
</dbReference>
<dbReference type="SUPFAM" id="SSF48726">
    <property type="entry name" value="Immunoglobulin"/>
    <property type="match status" value="1"/>
</dbReference>
<dbReference type="InterPro" id="IPR050208">
    <property type="entry name" value="MHC_class-I_related"/>
</dbReference>
<dbReference type="Pfam" id="PF00129">
    <property type="entry name" value="MHC_I"/>
    <property type="match status" value="1"/>
</dbReference>
<feature type="chain" id="PRO_5047119203" evidence="11">
    <location>
        <begin position="28"/>
        <end position="415"/>
    </location>
</feature>
<comment type="subcellular location">
    <subcellularLocation>
        <location evidence="1">Membrane</location>
        <topology evidence="1">Single-pass type I membrane protein</topology>
    </subcellularLocation>
</comment>
<protein>
    <submittedName>
        <fullName evidence="14">Major histocompatibility complex class I-related gene protein-like isoform X1</fullName>
    </submittedName>
</protein>
<evidence type="ECO:0000256" key="1">
    <source>
        <dbReference type="ARBA" id="ARBA00004479"/>
    </source>
</evidence>
<dbReference type="PANTHER" id="PTHR16675">
    <property type="entry name" value="MHC CLASS I-RELATED"/>
    <property type="match status" value="1"/>
</dbReference>
<dbReference type="KEGG" id="pgut:117668276"/>
<evidence type="ECO:0000256" key="6">
    <source>
        <dbReference type="ARBA" id="ARBA00022989"/>
    </source>
</evidence>
<keyword evidence="5" id="KW-0391">Immunity</keyword>
<dbReference type="Gene3D" id="3.30.500.10">
    <property type="entry name" value="MHC class I-like antigen recognition-like"/>
    <property type="match status" value="1"/>
</dbReference>
<gene>
    <name evidence="14" type="primary">LOC117668276</name>
</gene>
<keyword evidence="13" id="KW-1185">Reference proteome</keyword>
<dbReference type="InterPro" id="IPR007110">
    <property type="entry name" value="Ig-like_dom"/>
</dbReference>
<keyword evidence="3 10" id="KW-0812">Transmembrane</keyword>
<dbReference type="GO" id="GO:0009897">
    <property type="term" value="C:external side of plasma membrane"/>
    <property type="evidence" value="ECO:0007669"/>
    <property type="project" value="TreeGrafter"/>
</dbReference>
<dbReference type="InterPro" id="IPR036179">
    <property type="entry name" value="Ig-like_dom_sf"/>
</dbReference>
<reference evidence="14" key="1">
    <citation type="submission" date="2025-08" db="UniProtKB">
        <authorList>
            <consortium name="RefSeq"/>
        </authorList>
    </citation>
    <scope>IDENTIFICATION</scope>
    <source>
        <tissue evidence="14">Blood</tissue>
    </source>
</reference>
<dbReference type="SUPFAM" id="SSF54452">
    <property type="entry name" value="MHC antigen-recognition domain"/>
    <property type="match status" value="1"/>
</dbReference>
<evidence type="ECO:0000313" key="13">
    <source>
        <dbReference type="Proteomes" id="UP001652622"/>
    </source>
</evidence>
<keyword evidence="4 11" id="KW-0732">Signal</keyword>
<dbReference type="GO" id="GO:0005615">
    <property type="term" value="C:extracellular space"/>
    <property type="evidence" value="ECO:0007669"/>
    <property type="project" value="TreeGrafter"/>
</dbReference>
<evidence type="ECO:0000256" key="3">
    <source>
        <dbReference type="ARBA" id="ARBA00022692"/>
    </source>
</evidence>
<dbReference type="InterPro" id="IPR011162">
    <property type="entry name" value="MHC_I/II-like_Ag-recog"/>
</dbReference>
<accession>A0A6P9C601</accession>